<evidence type="ECO:0000256" key="1">
    <source>
        <dbReference type="SAM" id="Phobius"/>
    </source>
</evidence>
<name>A0ABT0RJE2_9SPHN</name>
<keyword evidence="1" id="KW-0812">Transmembrane</keyword>
<keyword evidence="1" id="KW-0472">Membrane</keyword>
<proteinExistence type="predicted"/>
<comment type="caution">
    <text evidence="2">The sequence shown here is derived from an EMBL/GenBank/DDBJ whole genome shotgun (WGS) entry which is preliminary data.</text>
</comment>
<evidence type="ECO:0000313" key="3">
    <source>
        <dbReference type="Proteomes" id="UP001165363"/>
    </source>
</evidence>
<organism evidence="2 3">
    <name type="scientific">Sphingomonas alba</name>
    <dbReference type="NCBI Taxonomy" id="2908208"/>
    <lineage>
        <taxon>Bacteria</taxon>
        <taxon>Pseudomonadati</taxon>
        <taxon>Pseudomonadota</taxon>
        <taxon>Alphaproteobacteria</taxon>
        <taxon>Sphingomonadales</taxon>
        <taxon>Sphingomonadaceae</taxon>
        <taxon>Sphingomonas</taxon>
    </lineage>
</organism>
<dbReference type="Proteomes" id="UP001165363">
    <property type="component" value="Unassembled WGS sequence"/>
</dbReference>
<reference evidence="2" key="1">
    <citation type="submission" date="2022-05" db="EMBL/GenBank/DDBJ databases">
        <authorList>
            <person name="Jo J.-H."/>
            <person name="Im W.-T."/>
        </authorList>
    </citation>
    <scope>NUCLEOTIDE SEQUENCE</scope>
    <source>
        <strain evidence="2">SE158</strain>
    </source>
</reference>
<keyword evidence="1" id="KW-1133">Transmembrane helix</keyword>
<protein>
    <submittedName>
        <fullName evidence="2">Uncharacterized protein</fullName>
    </submittedName>
</protein>
<dbReference type="RefSeq" id="WP_249846673.1">
    <property type="nucleotide sequence ID" value="NZ_JAMGBD010000001.1"/>
</dbReference>
<dbReference type="EMBL" id="JAMGBD010000001">
    <property type="protein sequence ID" value="MCL6682720.1"/>
    <property type="molecule type" value="Genomic_DNA"/>
</dbReference>
<accession>A0ABT0RJE2</accession>
<gene>
    <name evidence="2" type="ORF">LZ536_02240</name>
</gene>
<evidence type="ECO:0000313" key="2">
    <source>
        <dbReference type="EMBL" id="MCL6682720.1"/>
    </source>
</evidence>
<sequence>MSVRVPTPLHGWRAFIGEVGVIVLGVLLALGAQQLVQDVQMRSAVREFRRTINHEIGLNLFVYQVRTRGSDCNEKRLKELTDWVMSARDGQSLPKIIAAAPMTLSPYRSAWDTRDGDVFAHVPAKDRQKYAEFYDELESNSLIIQKELDEWLQLQRFALPGPVSLEDRRMLYGHVRTARIFNRVWAPNMDISNKIAAELGVKSIKPDTVSDELLKQVAVCQPTFEQPEGKDVAVGSAARS</sequence>
<keyword evidence="3" id="KW-1185">Reference proteome</keyword>
<feature type="transmembrane region" description="Helical" evidence="1">
    <location>
        <begin position="12"/>
        <end position="32"/>
    </location>
</feature>